<keyword evidence="2" id="KW-1185">Reference proteome</keyword>
<reference evidence="1" key="2">
    <citation type="submission" date="2018-04" db="EMBL/GenBank/DDBJ databases">
        <title>OnivRS2 (Oryza nivara Reference Sequence Version 2).</title>
        <authorList>
            <person name="Zhang J."/>
            <person name="Kudrna D."/>
            <person name="Lee S."/>
            <person name="Talag J."/>
            <person name="Rajasekar S."/>
            <person name="Welchert J."/>
            <person name="Hsing Y.-I."/>
            <person name="Wing R.A."/>
        </authorList>
    </citation>
    <scope>NUCLEOTIDE SEQUENCE [LARGE SCALE GENOMIC DNA]</scope>
    <source>
        <strain evidence="1">SL10</strain>
    </source>
</reference>
<dbReference type="Gramene" id="ONIVA08G05740.9">
    <property type="protein sequence ID" value="ONIVA08G05740.9"/>
    <property type="gene ID" value="ONIVA08G05740"/>
</dbReference>
<protein>
    <submittedName>
        <fullName evidence="1">Uncharacterized protein</fullName>
    </submittedName>
</protein>
<dbReference type="EnsemblPlants" id="ONIVA08G05740.9">
    <property type="protein sequence ID" value="ONIVA08G05740.9"/>
    <property type="gene ID" value="ONIVA08G05740"/>
</dbReference>
<name>A0A0E0I884_ORYNI</name>
<sequence>MAIVSSTGKFMDGLQCKFNVGWCLISTKLHKSQALKDMAAINCIIFCPKWFSSRALKDGYCRGHPVQLSQFHP</sequence>
<reference evidence="1" key="1">
    <citation type="submission" date="2015-04" db="UniProtKB">
        <authorList>
            <consortium name="EnsemblPlants"/>
        </authorList>
    </citation>
    <scope>IDENTIFICATION</scope>
    <source>
        <strain evidence="1">SL10</strain>
    </source>
</reference>
<proteinExistence type="predicted"/>
<dbReference type="Proteomes" id="UP000006591">
    <property type="component" value="Chromosome 8"/>
</dbReference>
<evidence type="ECO:0000313" key="1">
    <source>
        <dbReference type="EnsemblPlants" id="ONIVA08G05740.9"/>
    </source>
</evidence>
<dbReference type="AlphaFoldDB" id="A0A0E0I884"/>
<organism evidence="1">
    <name type="scientific">Oryza nivara</name>
    <name type="common">Indian wild rice</name>
    <name type="synonym">Oryza sativa f. spontanea</name>
    <dbReference type="NCBI Taxonomy" id="4536"/>
    <lineage>
        <taxon>Eukaryota</taxon>
        <taxon>Viridiplantae</taxon>
        <taxon>Streptophyta</taxon>
        <taxon>Embryophyta</taxon>
        <taxon>Tracheophyta</taxon>
        <taxon>Spermatophyta</taxon>
        <taxon>Magnoliopsida</taxon>
        <taxon>Liliopsida</taxon>
        <taxon>Poales</taxon>
        <taxon>Poaceae</taxon>
        <taxon>BOP clade</taxon>
        <taxon>Oryzoideae</taxon>
        <taxon>Oryzeae</taxon>
        <taxon>Oryzinae</taxon>
        <taxon>Oryza</taxon>
    </lineage>
</organism>
<evidence type="ECO:0000313" key="2">
    <source>
        <dbReference type="Proteomes" id="UP000006591"/>
    </source>
</evidence>
<accession>A0A0E0I884</accession>